<evidence type="ECO:0000256" key="3">
    <source>
        <dbReference type="ARBA" id="ARBA00023274"/>
    </source>
</evidence>
<gene>
    <name evidence="5" type="primary">rpmC</name>
    <name evidence="6" type="ORF">RsTaC01_0579</name>
</gene>
<dbReference type="CDD" id="cd00427">
    <property type="entry name" value="Ribosomal_L29_HIP"/>
    <property type="match status" value="1"/>
</dbReference>
<dbReference type="SUPFAM" id="SSF46561">
    <property type="entry name" value="Ribosomal protein L29 (L29p)"/>
    <property type="match status" value="1"/>
</dbReference>
<dbReference type="EMBL" id="AP027925">
    <property type="protein sequence ID" value="BED92728.1"/>
    <property type="molecule type" value="Genomic_DNA"/>
</dbReference>
<name>A0AA48KXS8_9FIRM</name>
<dbReference type="Proteomes" id="UP001335720">
    <property type="component" value="Chromosome"/>
</dbReference>
<evidence type="ECO:0000256" key="1">
    <source>
        <dbReference type="ARBA" id="ARBA00009254"/>
    </source>
</evidence>
<proteinExistence type="inferred from homology"/>
<dbReference type="InterPro" id="IPR050063">
    <property type="entry name" value="Ribosomal_protein_uL29"/>
</dbReference>
<dbReference type="KEGG" id="ptrh:RsTaC01_0579"/>
<organism evidence="6">
    <name type="scientific">Candidatus Paraimprobicoccus trichonymphae</name>
    <dbReference type="NCBI Taxonomy" id="3033793"/>
    <lineage>
        <taxon>Bacteria</taxon>
        <taxon>Bacillati</taxon>
        <taxon>Bacillota</taxon>
        <taxon>Clostridia</taxon>
        <taxon>Candidatus Paraimprobicoccus</taxon>
    </lineage>
</organism>
<dbReference type="HAMAP" id="MF_00374">
    <property type="entry name" value="Ribosomal_uL29"/>
    <property type="match status" value="1"/>
</dbReference>
<keyword evidence="2 5" id="KW-0689">Ribosomal protein</keyword>
<dbReference type="GO" id="GO:0003735">
    <property type="term" value="F:structural constituent of ribosome"/>
    <property type="evidence" value="ECO:0007669"/>
    <property type="project" value="InterPro"/>
</dbReference>
<evidence type="ECO:0000313" key="6">
    <source>
        <dbReference type="EMBL" id="BED92728.1"/>
    </source>
</evidence>
<dbReference type="FunFam" id="1.10.287.310:FF:000001">
    <property type="entry name" value="50S ribosomal protein L29"/>
    <property type="match status" value="1"/>
</dbReference>
<dbReference type="AlphaFoldDB" id="A0AA48KXS8"/>
<dbReference type="PANTHER" id="PTHR10916">
    <property type="entry name" value="60S RIBOSOMAL PROTEIN L35/50S RIBOSOMAL PROTEIN L29"/>
    <property type="match status" value="1"/>
</dbReference>
<dbReference type="InterPro" id="IPR001854">
    <property type="entry name" value="Ribosomal_uL29"/>
</dbReference>
<sequence length="72" mass="8462">MDRHENISEFRKLDIENLAQEISNYKSELFNLRFQMSTNQLKNPMRIKAVKKIVARISTIISERKPKEGGIN</sequence>
<dbReference type="InterPro" id="IPR036049">
    <property type="entry name" value="Ribosomal_uL29_sf"/>
</dbReference>
<dbReference type="PANTHER" id="PTHR10916:SF0">
    <property type="entry name" value="LARGE RIBOSOMAL SUBUNIT PROTEIN UL29C"/>
    <property type="match status" value="1"/>
</dbReference>
<comment type="similarity">
    <text evidence="1 5">Belongs to the universal ribosomal protein uL29 family.</text>
</comment>
<dbReference type="GO" id="GO:0006412">
    <property type="term" value="P:translation"/>
    <property type="evidence" value="ECO:0007669"/>
    <property type="project" value="UniProtKB-UniRule"/>
</dbReference>
<evidence type="ECO:0000256" key="4">
    <source>
        <dbReference type="ARBA" id="ARBA00035204"/>
    </source>
</evidence>
<protein>
    <recommendedName>
        <fullName evidence="4 5">Large ribosomal subunit protein uL29</fullName>
    </recommendedName>
</protein>
<reference evidence="6" key="1">
    <citation type="journal article" date="2023" name="ISME J.">
        <title>Emergence of putative energy parasites within Clostridia revealed by genome analysis of a novel endosymbiotic clade.</title>
        <authorList>
            <person name="Takahashi K."/>
            <person name="Kuwahara H."/>
            <person name="Horikawa Y."/>
            <person name="Izawa K."/>
            <person name="Kato D."/>
            <person name="Inagaki T."/>
            <person name="Yuki M."/>
            <person name="Ohkuma M."/>
            <person name="Hongoh Y."/>
        </authorList>
    </citation>
    <scope>NUCLEOTIDE SEQUENCE</scope>
    <source>
        <strain evidence="6">RsTa-C01</strain>
    </source>
</reference>
<evidence type="ECO:0000256" key="5">
    <source>
        <dbReference type="HAMAP-Rule" id="MF_00374"/>
    </source>
</evidence>
<keyword evidence="3 5" id="KW-0687">Ribonucleoprotein</keyword>
<dbReference type="GO" id="GO:0022625">
    <property type="term" value="C:cytosolic large ribosomal subunit"/>
    <property type="evidence" value="ECO:0007669"/>
    <property type="project" value="TreeGrafter"/>
</dbReference>
<evidence type="ECO:0000256" key="2">
    <source>
        <dbReference type="ARBA" id="ARBA00022980"/>
    </source>
</evidence>
<dbReference type="Pfam" id="PF00831">
    <property type="entry name" value="Ribosomal_L29"/>
    <property type="match status" value="1"/>
</dbReference>
<dbReference type="NCBIfam" id="TIGR00012">
    <property type="entry name" value="L29"/>
    <property type="match status" value="1"/>
</dbReference>
<accession>A0AA48KXS8</accession>
<dbReference type="Gene3D" id="1.10.287.310">
    <property type="match status" value="1"/>
</dbReference>